<reference evidence="2 3" key="1">
    <citation type="submission" date="2019-06" db="EMBL/GenBank/DDBJ databases">
        <title>Whole genome shotgun sequence of Komagataeibacter hansenii NBRC 14820.</title>
        <authorList>
            <person name="Hosoyama A."/>
            <person name="Uohara A."/>
            <person name="Ohji S."/>
            <person name="Ichikawa N."/>
        </authorList>
    </citation>
    <scope>NUCLEOTIDE SEQUENCE [LARGE SCALE GENOMIC DNA]</scope>
    <source>
        <strain evidence="2 3">NBRC 14820</strain>
    </source>
</reference>
<evidence type="ECO:0000313" key="2">
    <source>
        <dbReference type="EMBL" id="GEC65115.1"/>
    </source>
</evidence>
<proteinExistence type="predicted"/>
<feature type="compositionally biased region" description="Low complexity" evidence="1">
    <location>
        <begin position="39"/>
        <end position="48"/>
    </location>
</feature>
<evidence type="ECO:0000313" key="3">
    <source>
        <dbReference type="Proteomes" id="UP000319478"/>
    </source>
</evidence>
<dbReference type="EMBL" id="BJNN01000171">
    <property type="protein sequence ID" value="GEC65115.1"/>
    <property type="molecule type" value="Genomic_DNA"/>
</dbReference>
<name>A0ABQ0SIR7_NOVHA</name>
<accession>A0ABQ0SIR7</accession>
<feature type="region of interest" description="Disordered" evidence="1">
    <location>
        <begin position="39"/>
        <end position="60"/>
    </location>
</feature>
<protein>
    <submittedName>
        <fullName evidence="2">Uncharacterized protein</fullName>
    </submittedName>
</protein>
<gene>
    <name evidence="2" type="ORF">GHA01_29640</name>
</gene>
<evidence type="ECO:0000256" key="1">
    <source>
        <dbReference type="SAM" id="MobiDB-lite"/>
    </source>
</evidence>
<comment type="caution">
    <text evidence="2">The sequence shown here is derived from an EMBL/GenBank/DDBJ whole genome shotgun (WGS) entry which is preliminary data.</text>
</comment>
<organism evidence="2 3">
    <name type="scientific">Novacetimonas hansenii</name>
    <name type="common">Komagataeibacter hansenii</name>
    <dbReference type="NCBI Taxonomy" id="436"/>
    <lineage>
        <taxon>Bacteria</taxon>
        <taxon>Pseudomonadati</taxon>
        <taxon>Pseudomonadota</taxon>
        <taxon>Alphaproteobacteria</taxon>
        <taxon>Acetobacterales</taxon>
        <taxon>Acetobacteraceae</taxon>
        <taxon>Novacetimonas</taxon>
    </lineage>
</organism>
<dbReference type="Proteomes" id="UP000319478">
    <property type="component" value="Unassembled WGS sequence"/>
</dbReference>
<sequence length="60" mass="5634">MRGVTAAGTGTTITIIATDIMAADTMTGAAGMGAADMAEADAGGKQPAPGGGQRGQVVAI</sequence>
<keyword evidence="3" id="KW-1185">Reference proteome</keyword>